<evidence type="ECO:0000313" key="1">
    <source>
        <dbReference type="EMBL" id="TDF73236.1"/>
    </source>
</evidence>
<organism evidence="1 2">
    <name type="scientific">Candidatus Syntrophosphaera thermopropionivorans</name>
    <dbReference type="NCBI Taxonomy" id="2593015"/>
    <lineage>
        <taxon>Bacteria</taxon>
        <taxon>Pseudomonadati</taxon>
        <taxon>Candidatus Cloacimonadota</taxon>
        <taxon>Candidatus Cloacimonadia</taxon>
        <taxon>Candidatus Cloacimonadales</taxon>
        <taxon>Candidatus Cloacimonadaceae</taxon>
        <taxon>Candidatus Syntrophosphaera</taxon>
    </lineage>
</organism>
<dbReference type="Proteomes" id="UP000294588">
    <property type="component" value="Unassembled WGS sequence"/>
</dbReference>
<comment type="caution">
    <text evidence="1">The sequence shown here is derived from an EMBL/GenBank/DDBJ whole genome shotgun (WGS) entry which is preliminary data.</text>
</comment>
<sequence length="150" mass="16777">MKVKFKYGIRTYSGKLDELVFSSYKKGKLCIARQFVYPRITAHNNEIGSVGKNLAELWASGSSAFKEQLAMYAKLNETENVPANQWAPNAYALWIQVMYQWAAEHTDIDLKSLTSEDFAVTGIAVSTVKNCVQNGYLKPVTGYNTMTAAF</sequence>
<dbReference type="EMBL" id="SMOG01000007">
    <property type="protein sequence ID" value="TDF73236.1"/>
    <property type="molecule type" value="Genomic_DNA"/>
</dbReference>
<reference evidence="1" key="1">
    <citation type="submission" date="2019-03" db="EMBL/GenBank/DDBJ databases">
        <title>Candidatus Syntrophosphaera thermopropionivorans: a novel player in syntrophic propionate oxidation during anaerobic digestion.</title>
        <authorList>
            <person name="Dyksma S."/>
        </authorList>
    </citation>
    <scope>NUCLEOTIDE SEQUENCE</scope>
    <source>
        <strain evidence="1">W5</strain>
    </source>
</reference>
<name>A0AC61QJF8_9BACT</name>
<keyword evidence="2" id="KW-1185">Reference proteome</keyword>
<proteinExistence type="predicted"/>
<protein>
    <submittedName>
        <fullName evidence="1">Uncharacterized protein</fullName>
    </submittedName>
</protein>
<evidence type="ECO:0000313" key="2">
    <source>
        <dbReference type="Proteomes" id="UP000294588"/>
    </source>
</evidence>
<gene>
    <name evidence="1" type="ORF">E0946_03415</name>
</gene>
<accession>A0AC61QJF8</accession>